<dbReference type="GO" id="GO:0003700">
    <property type="term" value="F:DNA-binding transcription factor activity"/>
    <property type="evidence" value="ECO:0007669"/>
    <property type="project" value="InterPro"/>
</dbReference>
<dbReference type="InterPro" id="IPR050679">
    <property type="entry name" value="Bact_HTH_transcr_reg"/>
</dbReference>
<evidence type="ECO:0000259" key="4">
    <source>
        <dbReference type="PROSITE" id="PS50949"/>
    </source>
</evidence>
<reference evidence="5 6" key="1">
    <citation type="submission" date="2018-06" db="EMBL/GenBank/DDBJ databases">
        <authorList>
            <consortium name="Pathogen Informatics"/>
            <person name="Doyle S."/>
        </authorList>
    </citation>
    <scope>NUCLEOTIDE SEQUENCE [LARGE SCALE GENOMIC DNA]</scope>
    <source>
        <strain evidence="5 6">NCTC12195</strain>
    </source>
</reference>
<dbReference type="Proteomes" id="UP000255277">
    <property type="component" value="Unassembled WGS sequence"/>
</dbReference>
<dbReference type="PANTHER" id="PTHR44846:SF1">
    <property type="entry name" value="MANNOSYL-D-GLYCERATE TRANSPORT_METABOLISM SYSTEM REPRESSOR MNGR-RELATED"/>
    <property type="match status" value="1"/>
</dbReference>
<evidence type="ECO:0000256" key="1">
    <source>
        <dbReference type="ARBA" id="ARBA00023015"/>
    </source>
</evidence>
<dbReference type="Gene3D" id="1.10.10.10">
    <property type="entry name" value="Winged helix-like DNA-binding domain superfamily/Winged helix DNA-binding domain"/>
    <property type="match status" value="1"/>
</dbReference>
<dbReference type="InterPro" id="IPR036388">
    <property type="entry name" value="WH-like_DNA-bd_sf"/>
</dbReference>
<organism evidence="5 6">
    <name type="scientific">Staphylococcus gallinarum</name>
    <dbReference type="NCBI Taxonomy" id="1293"/>
    <lineage>
        <taxon>Bacteria</taxon>
        <taxon>Bacillati</taxon>
        <taxon>Bacillota</taxon>
        <taxon>Bacilli</taxon>
        <taxon>Bacillales</taxon>
        <taxon>Staphylococcaceae</taxon>
        <taxon>Staphylococcus</taxon>
    </lineage>
</organism>
<feature type="domain" description="HTH gntR-type" evidence="4">
    <location>
        <begin position="3"/>
        <end position="71"/>
    </location>
</feature>
<dbReference type="PRINTS" id="PR00035">
    <property type="entry name" value="HTHGNTR"/>
</dbReference>
<sequence length="79" mass="9192">MNKPKYQVIADEIKNKIISKEFQVGSLLPTEKDFQHRYSVSRYTIRQAMELLVADGYINKRKGSGSYVSYEFLNSENEP</sequence>
<dbReference type="PANTHER" id="PTHR44846">
    <property type="entry name" value="MANNOSYL-D-GLYCERATE TRANSPORT/METABOLISM SYSTEM REPRESSOR MNGR-RELATED"/>
    <property type="match status" value="1"/>
</dbReference>
<dbReference type="Pfam" id="PF00392">
    <property type="entry name" value="GntR"/>
    <property type="match status" value="1"/>
</dbReference>
<evidence type="ECO:0000256" key="3">
    <source>
        <dbReference type="ARBA" id="ARBA00023163"/>
    </source>
</evidence>
<gene>
    <name evidence="5" type="primary">yidP</name>
    <name evidence="5" type="ORF">NCTC12195_04801</name>
</gene>
<keyword evidence="1" id="KW-0805">Transcription regulation</keyword>
<dbReference type="GO" id="GO:0045892">
    <property type="term" value="P:negative regulation of DNA-templated transcription"/>
    <property type="evidence" value="ECO:0007669"/>
    <property type="project" value="TreeGrafter"/>
</dbReference>
<dbReference type="GO" id="GO:0003677">
    <property type="term" value="F:DNA binding"/>
    <property type="evidence" value="ECO:0007669"/>
    <property type="project" value="UniProtKB-KW"/>
</dbReference>
<dbReference type="InterPro" id="IPR036390">
    <property type="entry name" value="WH_DNA-bd_sf"/>
</dbReference>
<name>A0A380FP97_STAGA</name>
<evidence type="ECO:0000256" key="2">
    <source>
        <dbReference type="ARBA" id="ARBA00023125"/>
    </source>
</evidence>
<keyword evidence="2" id="KW-0238">DNA-binding</keyword>
<protein>
    <submittedName>
        <fullName evidence="5">Putative trehalose operon transcriptional regulator</fullName>
    </submittedName>
</protein>
<dbReference type="InterPro" id="IPR000524">
    <property type="entry name" value="Tscrpt_reg_HTH_GntR"/>
</dbReference>
<dbReference type="SMART" id="SM00345">
    <property type="entry name" value="HTH_GNTR"/>
    <property type="match status" value="1"/>
</dbReference>
<dbReference type="AlphaFoldDB" id="A0A380FP97"/>
<dbReference type="CDD" id="cd07377">
    <property type="entry name" value="WHTH_GntR"/>
    <property type="match status" value="1"/>
</dbReference>
<dbReference type="SUPFAM" id="SSF46785">
    <property type="entry name" value="Winged helix' DNA-binding domain"/>
    <property type="match status" value="1"/>
</dbReference>
<proteinExistence type="predicted"/>
<dbReference type="EMBL" id="UHDK01000001">
    <property type="protein sequence ID" value="SUM35271.1"/>
    <property type="molecule type" value="Genomic_DNA"/>
</dbReference>
<dbReference type="PROSITE" id="PS50949">
    <property type="entry name" value="HTH_GNTR"/>
    <property type="match status" value="1"/>
</dbReference>
<evidence type="ECO:0000313" key="6">
    <source>
        <dbReference type="Proteomes" id="UP000255277"/>
    </source>
</evidence>
<evidence type="ECO:0000313" key="5">
    <source>
        <dbReference type="EMBL" id="SUM35271.1"/>
    </source>
</evidence>
<keyword evidence="3" id="KW-0804">Transcription</keyword>
<accession>A0A380FP97</accession>